<comment type="caution">
    <text evidence="1">The sequence shown here is derived from an EMBL/GenBank/DDBJ whole genome shotgun (WGS) entry which is preliminary data.</text>
</comment>
<keyword evidence="2" id="KW-1185">Reference proteome</keyword>
<reference evidence="1 2" key="1">
    <citation type="journal article" date="2024" name="J Genomics">
        <title>Draft genome sequencing and assembly of Favolaschia claudopus CIRM-BRFM 2984 isolated from oak limbs.</title>
        <authorList>
            <person name="Navarro D."/>
            <person name="Drula E."/>
            <person name="Chaduli D."/>
            <person name="Cazenave R."/>
            <person name="Ahrendt S."/>
            <person name="Wang J."/>
            <person name="Lipzen A."/>
            <person name="Daum C."/>
            <person name="Barry K."/>
            <person name="Grigoriev I.V."/>
            <person name="Favel A."/>
            <person name="Rosso M.N."/>
            <person name="Martin F."/>
        </authorList>
    </citation>
    <scope>NUCLEOTIDE SEQUENCE [LARGE SCALE GENOMIC DNA]</scope>
    <source>
        <strain evidence="1 2">CIRM-BRFM 2984</strain>
    </source>
</reference>
<sequence length="209" mass="22645">MYPLATLLGLGISGKRCTLATLGGVPDLNYSQLLLCRSVVHTALLCSVFASFRVENKNVRAIYIVHLASNDLRKIQSLKSLATPSRVHGPLVSVPIPECLYNIIVPRKTELATKATVAGPRSNGSVMIRSHNEKFNCLLPAFITALRALQESGFCTVARAPPGNLATYVGFPTLSVIASSSSDRAIVAQKVRDTPKTNLATHWHPHYDK</sequence>
<evidence type="ECO:0000313" key="1">
    <source>
        <dbReference type="EMBL" id="KAK6974503.1"/>
    </source>
</evidence>
<organism evidence="1 2">
    <name type="scientific">Favolaschia claudopus</name>
    <dbReference type="NCBI Taxonomy" id="2862362"/>
    <lineage>
        <taxon>Eukaryota</taxon>
        <taxon>Fungi</taxon>
        <taxon>Dikarya</taxon>
        <taxon>Basidiomycota</taxon>
        <taxon>Agaricomycotina</taxon>
        <taxon>Agaricomycetes</taxon>
        <taxon>Agaricomycetidae</taxon>
        <taxon>Agaricales</taxon>
        <taxon>Marasmiineae</taxon>
        <taxon>Mycenaceae</taxon>
        <taxon>Favolaschia</taxon>
    </lineage>
</organism>
<protein>
    <submittedName>
        <fullName evidence="1">Uncharacterized protein</fullName>
    </submittedName>
</protein>
<dbReference type="EMBL" id="JAWWNJ010000183">
    <property type="protein sequence ID" value="KAK6974503.1"/>
    <property type="molecule type" value="Genomic_DNA"/>
</dbReference>
<dbReference type="Proteomes" id="UP001362999">
    <property type="component" value="Unassembled WGS sequence"/>
</dbReference>
<dbReference type="AlphaFoldDB" id="A0AAV9Z8T5"/>
<accession>A0AAV9Z8T5</accession>
<evidence type="ECO:0000313" key="2">
    <source>
        <dbReference type="Proteomes" id="UP001362999"/>
    </source>
</evidence>
<proteinExistence type="predicted"/>
<gene>
    <name evidence="1" type="ORF">R3P38DRAFT_2811874</name>
</gene>
<name>A0AAV9Z8T5_9AGAR</name>